<evidence type="ECO:0000256" key="8">
    <source>
        <dbReference type="SAM" id="Phobius"/>
    </source>
</evidence>
<dbReference type="AlphaFoldDB" id="A0A1G2QEX0"/>
<dbReference type="EMBL" id="MHTJ01000002">
    <property type="protein sequence ID" value="OHA58968.1"/>
    <property type="molecule type" value="Genomic_DNA"/>
</dbReference>
<evidence type="ECO:0000256" key="3">
    <source>
        <dbReference type="ARBA" id="ARBA00022448"/>
    </source>
</evidence>
<dbReference type="GO" id="GO:0005886">
    <property type="term" value="C:plasma membrane"/>
    <property type="evidence" value="ECO:0007669"/>
    <property type="project" value="UniProtKB-SubCell"/>
</dbReference>
<evidence type="ECO:0008006" key="11">
    <source>
        <dbReference type="Google" id="ProtNLM"/>
    </source>
</evidence>
<feature type="transmembrane region" description="Helical" evidence="8">
    <location>
        <begin position="258"/>
        <end position="283"/>
    </location>
</feature>
<dbReference type="Proteomes" id="UP000177043">
    <property type="component" value="Unassembled WGS sequence"/>
</dbReference>
<protein>
    <recommendedName>
        <fullName evidence="11">AI-2E family transporter</fullName>
    </recommendedName>
</protein>
<feature type="transmembrane region" description="Helical" evidence="8">
    <location>
        <begin position="62"/>
        <end position="87"/>
    </location>
</feature>
<comment type="caution">
    <text evidence="9">The sequence shown here is derived from an EMBL/GenBank/DDBJ whole genome shotgun (WGS) entry which is preliminary data.</text>
</comment>
<reference evidence="9 10" key="1">
    <citation type="journal article" date="2016" name="Nat. Commun.">
        <title>Thousands of microbial genomes shed light on interconnected biogeochemical processes in an aquifer system.</title>
        <authorList>
            <person name="Anantharaman K."/>
            <person name="Brown C.T."/>
            <person name="Hug L.A."/>
            <person name="Sharon I."/>
            <person name="Castelle C.J."/>
            <person name="Probst A.J."/>
            <person name="Thomas B.C."/>
            <person name="Singh A."/>
            <person name="Wilkins M.J."/>
            <person name="Karaoz U."/>
            <person name="Brodie E.L."/>
            <person name="Williams K.H."/>
            <person name="Hubbard S.S."/>
            <person name="Banfield J.F."/>
        </authorList>
    </citation>
    <scope>NUCLEOTIDE SEQUENCE [LARGE SCALE GENOMIC DNA]</scope>
</reference>
<keyword evidence="6 8" id="KW-1133">Transmembrane helix</keyword>
<evidence type="ECO:0000256" key="5">
    <source>
        <dbReference type="ARBA" id="ARBA00022692"/>
    </source>
</evidence>
<feature type="transmembrane region" description="Helical" evidence="8">
    <location>
        <begin position="155"/>
        <end position="174"/>
    </location>
</feature>
<evidence type="ECO:0000313" key="10">
    <source>
        <dbReference type="Proteomes" id="UP000177043"/>
    </source>
</evidence>
<evidence type="ECO:0000256" key="4">
    <source>
        <dbReference type="ARBA" id="ARBA00022475"/>
    </source>
</evidence>
<keyword evidence="5 8" id="KW-0812">Transmembrane</keyword>
<dbReference type="GO" id="GO:0055085">
    <property type="term" value="P:transmembrane transport"/>
    <property type="evidence" value="ECO:0007669"/>
    <property type="project" value="TreeGrafter"/>
</dbReference>
<feature type="transmembrane region" description="Helical" evidence="8">
    <location>
        <begin position="318"/>
        <end position="337"/>
    </location>
</feature>
<feature type="transmembrane region" description="Helical" evidence="8">
    <location>
        <begin position="214"/>
        <end position="246"/>
    </location>
</feature>
<dbReference type="PANTHER" id="PTHR21716">
    <property type="entry name" value="TRANSMEMBRANE PROTEIN"/>
    <property type="match status" value="1"/>
</dbReference>
<sequence length="355" mass="38806">MSQSSAPQQLVISTGTIVRTVFVLVIVFLLYLLLDLVLIVLTSVVIASAVEPATRWFGKYHLPRILAVIFVYLMSFGLIFGFIYFFIPPLFVDITQLSIALPDKATNVPILDRFGPISSLTGNFFPGLSLDAMLADIQSMLANFSGGTFTTASNVFGGAFSFIMILVISFYLAVQERGIENFLRIISPLRYESYIVDLWKRSQYKIGQWMKGQLLLGLIVGVLVYLGLTILGVKYALVLAILAAMFELIPIFGPILSAIPAIFLGFATSPSAGLMVIGLYVIIQQFENHLIYPLVVKKIVGVPAIIVILALIVGGQLAGFLGIILAVPLATVIMELAHDAERRKLNVQSSREKTA</sequence>
<dbReference type="PANTHER" id="PTHR21716:SF53">
    <property type="entry name" value="PERMEASE PERM-RELATED"/>
    <property type="match status" value="1"/>
</dbReference>
<name>A0A1G2QEX0_9BACT</name>
<feature type="transmembrane region" description="Helical" evidence="8">
    <location>
        <begin position="20"/>
        <end position="50"/>
    </location>
</feature>
<accession>A0A1G2QEX0</accession>
<organism evidence="9 10">
    <name type="scientific">Candidatus Vogelbacteria bacterium RIFOXYD1_FULL_44_32</name>
    <dbReference type="NCBI Taxonomy" id="1802438"/>
    <lineage>
        <taxon>Bacteria</taxon>
        <taxon>Candidatus Vogeliibacteriota</taxon>
    </lineage>
</organism>
<proteinExistence type="inferred from homology"/>
<dbReference type="Pfam" id="PF01594">
    <property type="entry name" value="AI-2E_transport"/>
    <property type="match status" value="1"/>
</dbReference>
<keyword evidence="7 8" id="KW-0472">Membrane</keyword>
<evidence type="ECO:0000256" key="2">
    <source>
        <dbReference type="ARBA" id="ARBA00009773"/>
    </source>
</evidence>
<dbReference type="STRING" id="1802438.A2571_01160"/>
<comment type="similarity">
    <text evidence="2">Belongs to the autoinducer-2 exporter (AI-2E) (TC 2.A.86) family.</text>
</comment>
<gene>
    <name evidence="9" type="ORF">A2571_01160</name>
</gene>
<evidence type="ECO:0000313" key="9">
    <source>
        <dbReference type="EMBL" id="OHA58968.1"/>
    </source>
</evidence>
<evidence type="ECO:0000256" key="7">
    <source>
        <dbReference type="ARBA" id="ARBA00023136"/>
    </source>
</evidence>
<feature type="transmembrane region" description="Helical" evidence="8">
    <location>
        <begin position="290"/>
        <end position="312"/>
    </location>
</feature>
<evidence type="ECO:0000256" key="6">
    <source>
        <dbReference type="ARBA" id="ARBA00022989"/>
    </source>
</evidence>
<keyword evidence="4" id="KW-1003">Cell membrane</keyword>
<keyword evidence="3" id="KW-0813">Transport</keyword>
<dbReference type="InterPro" id="IPR002549">
    <property type="entry name" value="AI-2E-like"/>
</dbReference>
<evidence type="ECO:0000256" key="1">
    <source>
        <dbReference type="ARBA" id="ARBA00004651"/>
    </source>
</evidence>
<comment type="subcellular location">
    <subcellularLocation>
        <location evidence="1">Cell membrane</location>
        <topology evidence="1">Multi-pass membrane protein</topology>
    </subcellularLocation>
</comment>